<accession>A0A645B9D9</accession>
<protein>
    <recommendedName>
        <fullName evidence="2">HTH cro/C1-type domain-containing protein</fullName>
    </recommendedName>
</protein>
<comment type="caution">
    <text evidence="1">The sequence shown here is derived from an EMBL/GenBank/DDBJ whole genome shotgun (WGS) entry which is preliminary data.</text>
</comment>
<reference evidence="1" key="1">
    <citation type="submission" date="2019-08" db="EMBL/GenBank/DDBJ databases">
        <authorList>
            <person name="Kucharzyk K."/>
            <person name="Murdoch R.W."/>
            <person name="Higgins S."/>
            <person name="Loffler F."/>
        </authorList>
    </citation>
    <scope>NUCLEOTIDE SEQUENCE</scope>
</reference>
<organism evidence="1">
    <name type="scientific">bioreactor metagenome</name>
    <dbReference type="NCBI Taxonomy" id="1076179"/>
    <lineage>
        <taxon>unclassified sequences</taxon>
        <taxon>metagenomes</taxon>
        <taxon>ecological metagenomes</taxon>
    </lineage>
</organism>
<name>A0A645B9D9_9ZZZZ</name>
<proteinExistence type="predicted"/>
<gene>
    <name evidence="1" type="ORF">SDC9_108908</name>
</gene>
<evidence type="ECO:0008006" key="2">
    <source>
        <dbReference type="Google" id="ProtNLM"/>
    </source>
</evidence>
<sequence length="146" mass="16931">MNKTEKLKNIILNRYGSIREFSKIVEIPSTTLTSALDKGIGGMAVDRVIKICEILDINIKTFEPLKPTNKNLAKNEERLLSNFKKLNDLGKNEAIKRVEELTEINKYIDEEKEYLKPLAAHDKKGDFSKEDKEYDLNLMKDDELWK</sequence>
<dbReference type="AlphaFoldDB" id="A0A645B9D9"/>
<dbReference type="EMBL" id="VSSQ01018659">
    <property type="protein sequence ID" value="MPM62042.1"/>
    <property type="molecule type" value="Genomic_DNA"/>
</dbReference>
<evidence type="ECO:0000313" key="1">
    <source>
        <dbReference type="EMBL" id="MPM62042.1"/>
    </source>
</evidence>